<dbReference type="EMBL" id="DSDY01000162">
    <property type="protein sequence ID" value="HDS11023.1"/>
    <property type="molecule type" value="Genomic_DNA"/>
</dbReference>
<dbReference type="AlphaFoldDB" id="A0A7C1E633"/>
<organism evidence="1">
    <name type="scientific">Fervidicoccus fontis</name>
    <dbReference type="NCBI Taxonomy" id="683846"/>
    <lineage>
        <taxon>Archaea</taxon>
        <taxon>Thermoproteota</taxon>
        <taxon>Thermoprotei</taxon>
        <taxon>Fervidicoccales</taxon>
        <taxon>Fervidicoccaceae</taxon>
        <taxon>Fervidicoccus</taxon>
    </lineage>
</organism>
<sequence length="228" mass="25826">MQLGLMHGYGDSSIGVPRRVCVKTVNPRSFYLLVNQLKEKNIPYYIPRDLNEKCRPHDLLIVDGDQLGRVNIDGKMAFSLPSNIDASLADIAVEQIKLLILGIEKQDSLIIGIDIGKKNYGIAVLINYLLVHTEITNREGLFLLIKKYLALNFKEKLIKIGMTPSNMNEALNLAEELNRKFKIKIGLVDEEKTNRIYIETKNGKLEKDENAAYNISVKDPIMLYSATY</sequence>
<protein>
    <submittedName>
        <fullName evidence="1">Uncharacterized protein</fullName>
    </submittedName>
</protein>
<comment type="caution">
    <text evidence="1">The sequence shown here is derived from an EMBL/GenBank/DDBJ whole genome shotgun (WGS) entry which is preliminary data.</text>
</comment>
<evidence type="ECO:0000313" key="1">
    <source>
        <dbReference type="EMBL" id="HDS11023.1"/>
    </source>
</evidence>
<proteinExistence type="predicted"/>
<gene>
    <name evidence="1" type="ORF">ENO04_05375</name>
</gene>
<name>A0A7C1E633_9CREN</name>
<accession>A0A7C1E633</accession>
<reference evidence="1" key="1">
    <citation type="journal article" date="2020" name="mSystems">
        <title>Genome- and Community-Level Interaction Insights into Carbon Utilization and Element Cycling Functions of Hydrothermarchaeota in Hydrothermal Sediment.</title>
        <authorList>
            <person name="Zhou Z."/>
            <person name="Liu Y."/>
            <person name="Xu W."/>
            <person name="Pan J."/>
            <person name="Luo Z.H."/>
            <person name="Li M."/>
        </authorList>
    </citation>
    <scope>NUCLEOTIDE SEQUENCE [LARGE SCALE GENOMIC DNA]</scope>
    <source>
        <strain evidence="1">SpSt-123</strain>
    </source>
</reference>